<dbReference type="PANTHER" id="PTHR33958">
    <property type="entry name" value="PROTEIN C8ORF37"/>
    <property type="match status" value="1"/>
</dbReference>
<dbReference type="AlphaFoldDB" id="G0UKY9"/>
<sequence>MHQEPYRDRDSTSRNSSVSARNAGSLGGKLMEDVDDLIQELFTKGDAGDTTIDNSEPGKELVASQANWYDDESDRDTASSRRGTADTTRLCFNQTSRISNPGTASNFDDSDEDENGNEKVASFRHAVPFPRIPSNLGAACNCKCFVTNVGAAHLSHPSIKRLLLAAECKYDLSTPRTSLLGRKGAFHAVNEKDGNGACDRLIDERGERGGCPFMLCRKCGYPPVRLQGAQWQDNNGTIDLYLTVRNFYPDWSRLTGAYPVGQPHRPNSKPVLDSCADAAAYCCQCSWLTVRSPQQVIETRLTDHTNYMKEGSCFFATQLPLPDNESRRPPLWACAGHLAF</sequence>
<organism evidence="7">
    <name type="scientific">Trypanosoma congolense (strain IL3000)</name>
    <dbReference type="NCBI Taxonomy" id="1068625"/>
    <lineage>
        <taxon>Eukaryota</taxon>
        <taxon>Discoba</taxon>
        <taxon>Euglenozoa</taxon>
        <taxon>Kinetoplastea</taxon>
        <taxon>Metakinetoplastina</taxon>
        <taxon>Trypanosomatida</taxon>
        <taxon>Trypanosomatidae</taxon>
        <taxon>Trypanosoma</taxon>
        <taxon>Nannomonas</taxon>
    </lineage>
</organism>
<reference evidence="7" key="1">
    <citation type="journal article" date="2012" name="Proc. Natl. Acad. Sci. U.S.A.">
        <title>Antigenic diversity is generated by distinct evolutionary mechanisms in African trypanosome species.</title>
        <authorList>
            <person name="Jackson A.P."/>
            <person name="Berry A."/>
            <person name="Aslett M."/>
            <person name="Allison H.C."/>
            <person name="Burton P."/>
            <person name="Vavrova-Anderson J."/>
            <person name="Brown R."/>
            <person name="Browne H."/>
            <person name="Corton N."/>
            <person name="Hauser H."/>
            <person name="Gamble J."/>
            <person name="Gilderthorp R."/>
            <person name="Marcello L."/>
            <person name="McQuillan J."/>
            <person name="Otto T.D."/>
            <person name="Quail M.A."/>
            <person name="Sanders M.J."/>
            <person name="van Tonder A."/>
            <person name="Ginger M.L."/>
            <person name="Field M.C."/>
            <person name="Barry J.D."/>
            <person name="Hertz-Fowler C."/>
            <person name="Berriman M."/>
        </authorList>
    </citation>
    <scope>NUCLEOTIDE SEQUENCE</scope>
    <source>
        <strain evidence="7">IL3000</strain>
    </source>
</reference>
<keyword evidence="3" id="KW-0963">Cytoplasm</keyword>
<feature type="compositionally biased region" description="Polar residues" evidence="6">
    <location>
        <begin position="80"/>
        <end position="107"/>
    </location>
</feature>
<evidence type="ECO:0000256" key="5">
    <source>
        <dbReference type="ARBA" id="ARBA00026215"/>
    </source>
</evidence>
<gene>
    <name evidence="7" type="ORF">TCIL3000_4_1290</name>
</gene>
<dbReference type="GO" id="GO:0005829">
    <property type="term" value="C:cytosol"/>
    <property type="evidence" value="ECO:0007669"/>
    <property type="project" value="TreeGrafter"/>
</dbReference>
<feature type="compositionally biased region" description="Basic and acidic residues" evidence="6">
    <location>
        <begin position="1"/>
        <end position="12"/>
    </location>
</feature>
<comment type="function">
    <text evidence="4">May be involved in photoreceptor outer segment disk morphogenesis.</text>
</comment>
<name>G0UKY9_TRYCI</name>
<evidence type="ECO:0000313" key="7">
    <source>
        <dbReference type="EMBL" id="CCC90044.1"/>
    </source>
</evidence>
<dbReference type="VEuPathDB" id="TriTrypDB:TcIL3000_4_1290"/>
<feature type="region of interest" description="Disordered" evidence="6">
    <location>
        <begin position="1"/>
        <end position="31"/>
    </location>
</feature>
<evidence type="ECO:0000256" key="6">
    <source>
        <dbReference type="SAM" id="MobiDB-lite"/>
    </source>
</evidence>
<evidence type="ECO:0000256" key="3">
    <source>
        <dbReference type="ARBA" id="ARBA00022490"/>
    </source>
</evidence>
<comment type="subcellular location">
    <subcellularLocation>
        <location evidence="2">Cytoplasm</location>
    </subcellularLocation>
    <subcellularLocation>
        <location evidence="1">Photoreceptor inner segment</location>
    </subcellularLocation>
</comment>
<evidence type="ECO:0000256" key="2">
    <source>
        <dbReference type="ARBA" id="ARBA00004496"/>
    </source>
</evidence>
<dbReference type="EMBL" id="HE575317">
    <property type="protein sequence ID" value="CCC90044.1"/>
    <property type="molecule type" value="Genomic_DNA"/>
</dbReference>
<evidence type="ECO:0000256" key="4">
    <source>
        <dbReference type="ARBA" id="ARBA00024819"/>
    </source>
</evidence>
<feature type="compositionally biased region" description="Polar residues" evidence="6">
    <location>
        <begin position="13"/>
        <end position="22"/>
    </location>
</feature>
<dbReference type="InterPro" id="IPR029239">
    <property type="entry name" value="CFAP418"/>
</dbReference>
<proteinExistence type="predicted"/>
<evidence type="ECO:0000256" key="1">
    <source>
        <dbReference type="ARBA" id="ARBA00004437"/>
    </source>
</evidence>
<dbReference type="PANTHER" id="PTHR33958:SF1">
    <property type="entry name" value="CILIA- AND FLAGELLA-ASSOCIATED PROTEIN 418"/>
    <property type="match status" value="1"/>
</dbReference>
<protein>
    <recommendedName>
        <fullName evidence="5">Cilia- and flagella-associated protein 418</fullName>
    </recommendedName>
</protein>
<accession>G0UKY9</accession>
<feature type="region of interest" description="Disordered" evidence="6">
    <location>
        <begin position="65"/>
        <end position="117"/>
    </location>
</feature>